<comment type="subunit">
    <text evidence="3">Forms a complex with KhpB.</text>
</comment>
<evidence type="ECO:0000256" key="2">
    <source>
        <dbReference type="ARBA" id="ARBA00022884"/>
    </source>
</evidence>
<evidence type="ECO:0000256" key="3">
    <source>
        <dbReference type="HAMAP-Rule" id="MF_00088"/>
    </source>
</evidence>
<protein>
    <recommendedName>
        <fullName evidence="3">RNA-binding protein KhpA</fullName>
    </recommendedName>
    <alternativeName>
        <fullName evidence="3">KH-domain protein A</fullName>
    </alternativeName>
</protein>
<comment type="similarity">
    <text evidence="3">Belongs to the KhpA RNA-binding protein family.</text>
</comment>
<proteinExistence type="inferred from homology"/>
<accession>A0A364K7K1</accession>
<dbReference type="GO" id="GO:0005737">
    <property type="term" value="C:cytoplasm"/>
    <property type="evidence" value="ECO:0007669"/>
    <property type="project" value="UniProtKB-SubCell"/>
</dbReference>
<evidence type="ECO:0000256" key="1">
    <source>
        <dbReference type="ARBA" id="ARBA00022490"/>
    </source>
</evidence>
<dbReference type="Proteomes" id="UP000251213">
    <property type="component" value="Unassembled WGS sequence"/>
</dbReference>
<reference evidence="4 5" key="2">
    <citation type="submission" date="2018-06" db="EMBL/GenBank/DDBJ databases">
        <authorList>
            <person name="Zhirakovskaya E."/>
        </authorList>
    </citation>
    <scope>NUCLEOTIDE SEQUENCE [LARGE SCALE GENOMIC DNA]</scope>
    <source>
        <strain evidence="4 5">FBKL4.011</strain>
    </source>
</reference>
<keyword evidence="3" id="KW-0143">Chaperone</keyword>
<dbReference type="PANTHER" id="PTHR34654">
    <property type="entry name" value="UPF0109 PROTEIN SCO5592"/>
    <property type="match status" value="1"/>
</dbReference>
<dbReference type="PANTHER" id="PTHR34654:SF1">
    <property type="entry name" value="RNA-BINDING PROTEIN KHPA"/>
    <property type="match status" value="1"/>
</dbReference>
<gene>
    <name evidence="3" type="primary">khpA</name>
    <name evidence="4" type="ORF">DL897_04060</name>
</gene>
<comment type="function">
    <text evidence="3">A probable RNA chaperone. Forms a complex with KhpB which binds to cellular RNA and controls its expression. Plays a role in peptidoglycan (PG) homeostasis and cell length regulation.</text>
</comment>
<organism evidence="4 5">
    <name type="scientific">Thermoflavimicrobium daqui</name>
    <dbReference type="NCBI Taxonomy" id="2137476"/>
    <lineage>
        <taxon>Bacteria</taxon>
        <taxon>Bacillati</taxon>
        <taxon>Bacillota</taxon>
        <taxon>Bacilli</taxon>
        <taxon>Bacillales</taxon>
        <taxon>Thermoactinomycetaceae</taxon>
        <taxon>Thermoflavimicrobium</taxon>
    </lineage>
</organism>
<dbReference type="GO" id="GO:0008360">
    <property type="term" value="P:regulation of cell shape"/>
    <property type="evidence" value="ECO:0007669"/>
    <property type="project" value="UniProtKB-KW"/>
</dbReference>
<comment type="caution">
    <text evidence="4">The sequence shown here is derived from an EMBL/GenBank/DDBJ whole genome shotgun (WGS) entry which is preliminary data.</text>
</comment>
<comment type="subcellular location">
    <subcellularLocation>
        <location evidence="3">Cytoplasm</location>
    </subcellularLocation>
</comment>
<dbReference type="HAMAP" id="MF_00088">
    <property type="entry name" value="KhpA"/>
    <property type="match status" value="1"/>
</dbReference>
<dbReference type="CDD" id="cd22533">
    <property type="entry name" value="KH-II_YlqC-like"/>
    <property type="match status" value="1"/>
</dbReference>
<dbReference type="GO" id="GO:0003723">
    <property type="term" value="F:RNA binding"/>
    <property type="evidence" value="ECO:0007669"/>
    <property type="project" value="UniProtKB-UniRule"/>
</dbReference>
<dbReference type="EMBL" id="QJKK01000002">
    <property type="protein sequence ID" value="RAL26180.1"/>
    <property type="molecule type" value="Genomic_DNA"/>
</dbReference>
<dbReference type="GO" id="GO:0009252">
    <property type="term" value="P:peptidoglycan biosynthetic process"/>
    <property type="evidence" value="ECO:0007669"/>
    <property type="project" value="UniProtKB-UniRule"/>
</dbReference>
<keyword evidence="5" id="KW-1185">Reference proteome</keyword>
<keyword evidence="1 3" id="KW-0963">Cytoplasm</keyword>
<keyword evidence="3" id="KW-0961">Cell wall biogenesis/degradation</keyword>
<keyword evidence="2 3" id="KW-0694">RNA-binding</keyword>
<evidence type="ECO:0000313" key="5">
    <source>
        <dbReference type="Proteomes" id="UP000251213"/>
    </source>
</evidence>
<keyword evidence="3" id="KW-0133">Cell shape</keyword>
<dbReference type="InterPro" id="IPR020627">
    <property type="entry name" value="KhpA"/>
</dbReference>
<dbReference type="Pfam" id="PF13083">
    <property type="entry name" value="KH_KhpA-B"/>
    <property type="match status" value="1"/>
</dbReference>
<reference evidence="4 5" key="1">
    <citation type="submission" date="2018-06" db="EMBL/GenBank/DDBJ databases">
        <title>Thermoflavimicrobium daqus sp. nov., a thermophilic microbe isolated from Moutai-flavour Daqu.</title>
        <authorList>
            <person name="Wang X."/>
            <person name="Zhou H."/>
        </authorList>
    </citation>
    <scope>NUCLEOTIDE SEQUENCE [LARGE SCALE GENOMIC DNA]</scope>
    <source>
        <strain evidence="4 5">FBKL4.011</strain>
    </source>
</reference>
<sequence>MKELVEYMARSLVDEPDHVQVTEKVKDDLVQFQLSVAPKDIGKVIGVKGQVIHSIRHVVQAGYLKDHKKVQIDVVKGGNNLATR</sequence>
<evidence type="ECO:0000313" key="4">
    <source>
        <dbReference type="EMBL" id="RAL26180.1"/>
    </source>
</evidence>
<dbReference type="AlphaFoldDB" id="A0A364K7K1"/>
<name>A0A364K7K1_9BACL</name>
<dbReference type="GO" id="GO:0071555">
    <property type="term" value="P:cell wall organization"/>
    <property type="evidence" value="ECO:0007669"/>
    <property type="project" value="UniProtKB-KW"/>
</dbReference>
<dbReference type="RefSeq" id="WP_113657865.1">
    <property type="nucleotide sequence ID" value="NZ_KZ845664.1"/>
</dbReference>
<dbReference type="OrthoDB" id="9812389at2"/>